<dbReference type="SUPFAM" id="SSF55073">
    <property type="entry name" value="Nucleotide cyclase"/>
    <property type="match status" value="1"/>
</dbReference>
<dbReference type="InterPro" id="IPR001633">
    <property type="entry name" value="EAL_dom"/>
</dbReference>
<dbReference type="InterPro" id="IPR029787">
    <property type="entry name" value="Nucleotide_cyclase"/>
</dbReference>
<evidence type="ECO:0000313" key="7">
    <source>
        <dbReference type="EMBL" id="PND30416.1"/>
    </source>
</evidence>
<dbReference type="GO" id="GO:0071111">
    <property type="term" value="F:cyclic-guanylate-specific phosphodiesterase activity"/>
    <property type="evidence" value="ECO:0007669"/>
    <property type="project" value="UniProtKB-EC"/>
</dbReference>
<evidence type="ECO:0000313" key="8">
    <source>
        <dbReference type="Proteomes" id="UP000235994"/>
    </source>
</evidence>
<dbReference type="InterPro" id="IPR012226">
    <property type="entry name" value="Diguanyl_cyclase/Pdiesterase"/>
</dbReference>
<comment type="caution">
    <text evidence="7">The sequence shown here is derived from an EMBL/GenBank/DDBJ whole genome shotgun (WGS) entry which is preliminary data.</text>
</comment>
<evidence type="ECO:0000259" key="6">
    <source>
        <dbReference type="PROSITE" id="PS50887"/>
    </source>
</evidence>
<feature type="domain" description="EAL" evidence="5">
    <location>
        <begin position="617"/>
        <end position="871"/>
    </location>
</feature>
<evidence type="ECO:0000256" key="1">
    <source>
        <dbReference type="ARBA" id="ARBA00051114"/>
    </source>
</evidence>
<feature type="domain" description="GGDEF" evidence="6">
    <location>
        <begin position="476"/>
        <end position="608"/>
    </location>
</feature>
<dbReference type="GO" id="GO:0071732">
    <property type="term" value="P:cellular response to nitric oxide"/>
    <property type="evidence" value="ECO:0007669"/>
    <property type="project" value="UniProtKB-ARBA"/>
</dbReference>
<dbReference type="InterPro" id="IPR003018">
    <property type="entry name" value="GAF"/>
</dbReference>
<dbReference type="CDD" id="cd01949">
    <property type="entry name" value="GGDEF"/>
    <property type="match status" value="1"/>
</dbReference>
<dbReference type="InterPro" id="IPR013655">
    <property type="entry name" value="PAS_fold_3"/>
</dbReference>
<dbReference type="InterPro" id="IPR052155">
    <property type="entry name" value="Biofilm_reg_signaling"/>
</dbReference>
<evidence type="ECO:0000259" key="5">
    <source>
        <dbReference type="PROSITE" id="PS50883"/>
    </source>
</evidence>
<gene>
    <name evidence="7" type="ORF">C1I89_28950</name>
</gene>
<dbReference type="NCBIfam" id="TIGR00254">
    <property type="entry name" value="GGDEF"/>
    <property type="match status" value="1"/>
</dbReference>
<name>A0A2N8KAD7_9BURK</name>
<keyword evidence="8" id="KW-1185">Reference proteome</keyword>
<dbReference type="Gene3D" id="3.20.20.450">
    <property type="entry name" value="EAL domain"/>
    <property type="match status" value="1"/>
</dbReference>
<sequence length="871" mass="95961">MKPDQPLSGMEPLMLESNPGVSREQQRGAAWSTDHYLTSMDRALLLFDFDPAGALLNANENFLAAVGHDRAEVPGLRHDMLCDSMDEGKGIVGGEQIWARLLGGRHFSGTCRYRCKQGGFLWIEATYLPIRGQDGEVARISVISRRSIADAERQEEIRLLLLGINETGNAVAVSGRDGRIVYVNDGFKRMLGFSRGDAVAQELGELLSGGRQDGGTREELARRIACRDGYHKDVLVYDRVGRPMWVSVMANSVFDDRGALVNIVDVLTDITPTKVHEVLQRRVLQAMVNEASVVEVMNMVCREVERLAPELAACVLRVDEAGLLRPLAAPSLPAAYTDALDGAAIGPQAGACGTAAFLGRPVIVPDISTDPLWDGYRDLPLPEDIKACWSSPIKSSDGRVIGTFAFYFRERRLPDDFHHRLVDVCVYLCALALEREEARARIRQLAFYDELTGLPNRNLLLAQSEQAIARAEPERKRVAVLFLDLDRFKQVNDTLGHPVGDALLRDVAQRLRRLVRPSDIVGRLSGDEFVMLMPDFEHGRLTAAAEQVLVTLAQPFSVGGITLNPSVSIGISVFPENGRDMDTLLRHADMAMYQAKTAGRNRISFFSAEMNRQAQERLALEAALRDALEEKALRLHYQPQVGLKNGALYGVEALARWRHPNLGDISPARFVPLAEECGLIGDLGDWALREACSQLAIWRGKGLQVPSVSVNLSATNFHNLNLPRMIELTLTEFGLAPADLMLEITESVVLDATAGTLRTIAELHRLGVRLSMDDFGTGFSSLGHLRRLIVDELKLDRSFVQGLESDDAARALTSAVIRIGESLSLPVVAEGVENEEQRRFLIEQGCAAGQGFLFSPPLPADDLEDWLRSRS</sequence>
<organism evidence="7 8">
    <name type="scientific">Achromobacter pulmonis</name>
    <dbReference type="NCBI Taxonomy" id="1389932"/>
    <lineage>
        <taxon>Bacteria</taxon>
        <taxon>Pseudomonadati</taxon>
        <taxon>Pseudomonadota</taxon>
        <taxon>Betaproteobacteria</taxon>
        <taxon>Burkholderiales</taxon>
        <taxon>Alcaligenaceae</taxon>
        <taxon>Achromobacter</taxon>
    </lineage>
</organism>
<dbReference type="InterPro" id="IPR043128">
    <property type="entry name" value="Rev_trsase/Diguanyl_cyclase"/>
</dbReference>
<dbReference type="SMART" id="SM00267">
    <property type="entry name" value="GGDEF"/>
    <property type="match status" value="1"/>
</dbReference>
<dbReference type="SMART" id="SM00086">
    <property type="entry name" value="PAC"/>
    <property type="match status" value="2"/>
</dbReference>
<dbReference type="SUPFAM" id="SSF55781">
    <property type="entry name" value="GAF domain-like"/>
    <property type="match status" value="1"/>
</dbReference>
<dbReference type="Proteomes" id="UP000235994">
    <property type="component" value="Unassembled WGS sequence"/>
</dbReference>
<dbReference type="PANTHER" id="PTHR44757:SF2">
    <property type="entry name" value="BIOFILM ARCHITECTURE MAINTENANCE PROTEIN MBAA"/>
    <property type="match status" value="1"/>
</dbReference>
<comment type="catalytic activity">
    <reaction evidence="1">
        <text>3',3'-c-di-GMP + H2O = 5'-phosphoguanylyl(3'-&gt;5')guanosine + H(+)</text>
        <dbReference type="Rhea" id="RHEA:24902"/>
        <dbReference type="ChEBI" id="CHEBI:15377"/>
        <dbReference type="ChEBI" id="CHEBI:15378"/>
        <dbReference type="ChEBI" id="CHEBI:58754"/>
        <dbReference type="ChEBI" id="CHEBI:58805"/>
        <dbReference type="EC" id="3.1.4.52"/>
    </reaction>
    <physiologicalReaction direction="left-to-right" evidence="1">
        <dbReference type="Rhea" id="RHEA:24903"/>
    </physiologicalReaction>
</comment>
<dbReference type="FunFam" id="3.20.20.450:FF:000001">
    <property type="entry name" value="Cyclic di-GMP phosphodiesterase yahA"/>
    <property type="match status" value="1"/>
</dbReference>
<dbReference type="PROSITE" id="PS50883">
    <property type="entry name" value="EAL"/>
    <property type="match status" value="1"/>
</dbReference>
<dbReference type="InterPro" id="IPR029016">
    <property type="entry name" value="GAF-like_dom_sf"/>
</dbReference>
<dbReference type="PANTHER" id="PTHR44757">
    <property type="entry name" value="DIGUANYLATE CYCLASE DGCP"/>
    <property type="match status" value="1"/>
</dbReference>
<dbReference type="AlphaFoldDB" id="A0A2N8KAD7"/>
<proteinExistence type="predicted"/>
<dbReference type="Pfam" id="PF00563">
    <property type="entry name" value="EAL"/>
    <property type="match status" value="1"/>
</dbReference>
<evidence type="ECO:0000259" key="3">
    <source>
        <dbReference type="PROSITE" id="PS50112"/>
    </source>
</evidence>
<dbReference type="SMART" id="SM00091">
    <property type="entry name" value="PAS"/>
    <property type="match status" value="1"/>
</dbReference>
<evidence type="ECO:0000256" key="2">
    <source>
        <dbReference type="SAM" id="MobiDB-lite"/>
    </source>
</evidence>
<dbReference type="Pfam" id="PF00990">
    <property type="entry name" value="GGDEF"/>
    <property type="match status" value="1"/>
</dbReference>
<dbReference type="Gene3D" id="3.30.450.40">
    <property type="match status" value="1"/>
</dbReference>
<dbReference type="FunFam" id="3.30.70.270:FF:000001">
    <property type="entry name" value="Diguanylate cyclase domain protein"/>
    <property type="match status" value="1"/>
</dbReference>
<dbReference type="InterPro" id="IPR035919">
    <property type="entry name" value="EAL_sf"/>
</dbReference>
<dbReference type="PIRSF" id="PIRSF005925">
    <property type="entry name" value="Dos"/>
    <property type="match status" value="1"/>
</dbReference>
<dbReference type="InterPro" id="IPR000160">
    <property type="entry name" value="GGDEF_dom"/>
</dbReference>
<protein>
    <submittedName>
        <fullName evidence="7">Bifunctional diguanylate cyclase/phosphodiesterase</fullName>
    </submittedName>
</protein>
<feature type="domain" description="PAS" evidence="3">
    <location>
        <begin position="153"/>
        <end position="207"/>
    </location>
</feature>
<dbReference type="PROSITE" id="PS50113">
    <property type="entry name" value="PAC"/>
    <property type="match status" value="1"/>
</dbReference>
<dbReference type="CDD" id="cd00130">
    <property type="entry name" value="PAS"/>
    <property type="match status" value="2"/>
</dbReference>
<dbReference type="NCBIfam" id="TIGR00229">
    <property type="entry name" value="sensory_box"/>
    <property type="match status" value="1"/>
</dbReference>
<dbReference type="Gene3D" id="3.30.70.270">
    <property type="match status" value="1"/>
</dbReference>
<dbReference type="PROSITE" id="PS50112">
    <property type="entry name" value="PAS"/>
    <property type="match status" value="1"/>
</dbReference>
<dbReference type="Gene3D" id="3.30.450.20">
    <property type="entry name" value="PAS domain"/>
    <property type="match status" value="2"/>
</dbReference>
<dbReference type="SMART" id="SM00052">
    <property type="entry name" value="EAL"/>
    <property type="match status" value="1"/>
</dbReference>
<dbReference type="SUPFAM" id="SSF55785">
    <property type="entry name" value="PYP-like sensor domain (PAS domain)"/>
    <property type="match status" value="2"/>
</dbReference>
<feature type="region of interest" description="Disordered" evidence="2">
    <location>
        <begin position="1"/>
        <end position="27"/>
    </location>
</feature>
<evidence type="ECO:0000259" key="4">
    <source>
        <dbReference type="PROSITE" id="PS50113"/>
    </source>
</evidence>
<dbReference type="SUPFAM" id="SSF141868">
    <property type="entry name" value="EAL domain-like"/>
    <property type="match status" value="1"/>
</dbReference>
<feature type="domain" description="PAC" evidence="4">
    <location>
        <begin position="230"/>
        <end position="282"/>
    </location>
</feature>
<dbReference type="Pfam" id="PF13426">
    <property type="entry name" value="PAS_9"/>
    <property type="match status" value="1"/>
</dbReference>
<dbReference type="Pfam" id="PF13185">
    <property type="entry name" value="GAF_2"/>
    <property type="match status" value="1"/>
</dbReference>
<dbReference type="InterPro" id="IPR035965">
    <property type="entry name" value="PAS-like_dom_sf"/>
</dbReference>
<dbReference type="SMART" id="SM00065">
    <property type="entry name" value="GAF"/>
    <property type="match status" value="1"/>
</dbReference>
<dbReference type="CDD" id="cd01948">
    <property type="entry name" value="EAL"/>
    <property type="match status" value="1"/>
</dbReference>
<accession>A0A2N8KAD7</accession>
<reference evidence="7 8" key="1">
    <citation type="submission" date="2018-01" db="EMBL/GenBank/DDBJ databases">
        <title>The draft genome of an aniline degradation strain ANB-1.</title>
        <authorList>
            <person name="Zhang L."/>
            <person name="Jiang J."/>
        </authorList>
    </citation>
    <scope>NUCLEOTIDE SEQUENCE [LARGE SCALE GENOMIC DNA]</scope>
    <source>
        <strain evidence="7 8">ANB-1</strain>
    </source>
</reference>
<dbReference type="InterPro" id="IPR000014">
    <property type="entry name" value="PAS"/>
</dbReference>
<dbReference type="Pfam" id="PF08447">
    <property type="entry name" value="PAS_3"/>
    <property type="match status" value="1"/>
</dbReference>
<dbReference type="InterPro" id="IPR000700">
    <property type="entry name" value="PAS-assoc_C"/>
</dbReference>
<dbReference type="EMBL" id="POQS01000009">
    <property type="protein sequence ID" value="PND30416.1"/>
    <property type="molecule type" value="Genomic_DNA"/>
</dbReference>
<dbReference type="PROSITE" id="PS50887">
    <property type="entry name" value="GGDEF"/>
    <property type="match status" value="1"/>
</dbReference>
<dbReference type="InterPro" id="IPR001610">
    <property type="entry name" value="PAC"/>
</dbReference>